<sequence>MLHNVTDLLKVKYPIIQAPMAGGVTTTHLVTEVANAGGLGMIGAGYMSPDQLRKQIRKVQQLTPHAFGVNLFVPNEFHVTEEEIFTANERLNQFRRKLQLPEKNTVEKPDFNDLYNTFLEQIDVVIKEKVPICSFTFGVPTTEVMDRLKQHDILLIGTATTVKEAIAIEKAGMDIIVVQGSEAGGHRGNFLQSNDESMVGLMTLIPQVVDNVSTPVIAAGGIMGGRGFMASLCLGAQGVQMGTAFLTCLESGANELHKAAILNAKEDQSVITRSFSGKWARGIQNEFISSMRANEHQVPAFPVQNSLTKDIRKASANQGKTDFMSLWAGQNATMAKRQTVRMLMESIIMEAKKLGFST</sequence>
<dbReference type="AlphaFoldDB" id="A0AAW5BE90"/>
<keyword evidence="7" id="KW-0288">FMN</keyword>
<dbReference type="GO" id="GO:0018580">
    <property type="term" value="F:nitronate monooxygenase activity"/>
    <property type="evidence" value="ECO:0007669"/>
    <property type="project" value="InterPro"/>
</dbReference>
<evidence type="ECO:0000313" key="13">
    <source>
        <dbReference type="EMBL" id="MCG3421017.1"/>
    </source>
</evidence>
<evidence type="ECO:0000256" key="6">
    <source>
        <dbReference type="ARBA" id="ARBA00022630"/>
    </source>
</evidence>
<evidence type="ECO:0000256" key="9">
    <source>
        <dbReference type="ARBA" id="ARBA00023002"/>
    </source>
</evidence>
<dbReference type="Proteomes" id="UP001199631">
    <property type="component" value="Unassembled WGS sequence"/>
</dbReference>
<evidence type="ECO:0000313" key="14">
    <source>
        <dbReference type="Proteomes" id="UP001199631"/>
    </source>
</evidence>
<dbReference type="InterPro" id="IPR004136">
    <property type="entry name" value="NMO"/>
</dbReference>
<keyword evidence="9" id="KW-0560">Oxidoreductase</keyword>
<dbReference type="GO" id="GO:0000166">
    <property type="term" value="F:nucleotide binding"/>
    <property type="evidence" value="ECO:0007669"/>
    <property type="project" value="UniProtKB-KW"/>
</dbReference>
<keyword evidence="14" id="KW-1185">Reference proteome</keyword>
<dbReference type="InterPro" id="IPR013785">
    <property type="entry name" value="Aldolase_TIM"/>
</dbReference>
<keyword evidence="8" id="KW-0547">Nucleotide-binding</keyword>
<dbReference type="Gene3D" id="3.20.20.70">
    <property type="entry name" value="Aldolase class I"/>
    <property type="match status" value="1"/>
</dbReference>
<evidence type="ECO:0000256" key="2">
    <source>
        <dbReference type="ARBA" id="ARBA00003535"/>
    </source>
</evidence>
<evidence type="ECO:0000256" key="12">
    <source>
        <dbReference type="ARBA" id="ARBA00049401"/>
    </source>
</evidence>
<keyword evidence="6" id="KW-0285">Flavoprotein</keyword>
<evidence type="ECO:0000256" key="4">
    <source>
        <dbReference type="ARBA" id="ARBA00013457"/>
    </source>
</evidence>
<dbReference type="Pfam" id="PF03060">
    <property type="entry name" value="NMO"/>
    <property type="match status" value="1"/>
</dbReference>
<evidence type="ECO:0000256" key="1">
    <source>
        <dbReference type="ARBA" id="ARBA00001917"/>
    </source>
</evidence>
<dbReference type="CDD" id="cd04730">
    <property type="entry name" value="NPD_like"/>
    <property type="match status" value="1"/>
</dbReference>
<proteinExistence type="inferred from homology"/>
<evidence type="ECO:0000256" key="8">
    <source>
        <dbReference type="ARBA" id="ARBA00022741"/>
    </source>
</evidence>
<dbReference type="FunFam" id="3.20.20.70:FF:000154">
    <property type="entry name" value="Probable nitronate monooxygenase"/>
    <property type="match status" value="1"/>
</dbReference>
<dbReference type="PANTHER" id="PTHR42747">
    <property type="entry name" value="NITRONATE MONOOXYGENASE-RELATED"/>
    <property type="match status" value="1"/>
</dbReference>
<reference evidence="13 14" key="1">
    <citation type="journal article" date="2022" name="Evol. Bioinform. Online">
        <title>Draft Genome Sequence of Oceanobacillus jordanicus Strain GSFE11, a Halotolerant Plant Growth-Promoting Bacterial Endophyte Isolated From the Jordan Valley.</title>
        <authorList>
            <person name="Alhindi T."/>
            <person name="Albdaiwi R."/>
        </authorList>
    </citation>
    <scope>NUCLEOTIDE SEQUENCE [LARGE SCALE GENOMIC DNA]</scope>
    <source>
        <strain evidence="13 14">GSFE11</strain>
    </source>
</reference>
<accession>A0AAW5BE90</accession>
<protein>
    <recommendedName>
        <fullName evidence="4">Probable nitronate monooxygenase</fullName>
    </recommendedName>
    <alternativeName>
        <fullName evidence="11">Propionate 3-nitronate monooxygenase</fullName>
    </alternativeName>
</protein>
<comment type="function">
    <text evidence="2">Nitronate monooxygenase that uses molecular oxygen to catalyze the oxidative denitrification of alkyl nitronates. Acts on propionate 3-nitronate (P3N), the presumed physiological substrate. Probably functions in the detoxification of P3N, a metabolic poison produced by plants and fungi as a defense mechanism.</text>
</comment>
<dbReference type="GO" id="GO:0009636">
    <property type="term" value="P:response to toxic substance"/>
    <property type="evidence" value="ECO:0007669"/>
    <property type="project" value="UniProtKB-KW"/>
</dbReference>
<keyword evidence="5" id="KW-0216">Detoxification</keyword>
<evidence type="ECO:0000256" key="3">
    <source>
        <dbReference type="ARBA" id="ARBA00009881"/>
    </source>
</evidence>
<comment type="cofactor">
    <cofactor evidence="1">
        <name>FMN</name>
        <dbReference type="ChEBI" id="CHEBI:58210"/>
    </cofactor>
</comment>
<evidence type="ECO:0000256" key="5">
    <source>
        <dbReference type="ARBA" id="ARBA00022575"/>
    </source>
</evidence>
<dbReference type="SUPFAM" id="SSF51412">
    <property type="entry name" value="Inosine monophosphate dehydrogenase (IMPDH)"/>
    <property type="match status" value="1"/>
</dbReference>
<dbReference type="RefSeq" id="WP_238021921.1">
    <property type="nucleotide sequence ID" value="NZ_JAIFZM010000021.1"/>
</dbReference>
<keyword evidence="10 13" id="KW-0503">Monooxygenase</keyword>
<evidence type="ECO:0000256" key="11">
    <source>
        <dbReference type="ARBA" id="ARBA00031155"/>
    </source>
</evidence>
<evidence type="ECO:0000256" key="10">
    <source>
        <dbReference type="ARBA" id="ARBA00023033"/>
    </source>
</evidence>
<evidence type="ECO:0000256" key="7">
    <source>
        <dbReference type="ARBA" id="ARBA00022643"/>
    </source>
</evidence>
<comment type="catalytic activity">
    <reaction evidence="12">
        <text>3 propionate 3-nitronate + 3 O2 + H2O = 3 3-oxopropanoate + 2 nitrate + nitrite + H2O2 + 3 H(+)</text>
        <dbReference type="Rhea" id="RHEA:57332"/>
        <dbReference type="ChEBI" id="CHEBI:15377"/>
        <dbReference type="ChEBI" id="CHEBI:15378"/>
        <dbReference type="ChEBI" id="CHEBI:15379"/>
        <dbReference type="ChEBI" id="CHEBI:16240"/>
        <dbReference type="ChEBI" id="CHEBI:16301"/>
        <dbReference type="ChEBI" id="CHEBI:17632"/>
        <dbReference type="ChEBI" id="CHEBI:33190"/>
        <dbReference type="ChEBI" id="CHEBI:136067"/>
    </reaction>
</comment>
<gene>
    <name evidence="13" type="ORF">K3T81_17860</name>
</gene>
<name>A0AAW5BE90_9BACI</name>
<comment type="similarity">
    <text evidence="3">Belongs to the nitronate monooxygenase family. NMO class I subfamily.</text>
</comment>
<dbReference type="EMBL" id="JAIFZM010000021">
    <property type="protein sequence ID" value="MCG3421017.1"/>
    <property type="molecule type" value="Genomic_DNA"/>
</dbReference>
<dbReference type="PANTHER" id="PTHR42747:SF3">
    <property type="entry name" value="NITRONATE MONOOXYGENASE-RELATED"/>
    <property type="match status" value="1"/>
</dbReference>
<organism evidence="13 14">
    <name type="scientific">Oceanobacillus jordanicus</name>
    <dbReference type="NCBI Taxonomy" id="2867266"/>
    <lineage>
        <taxon>Bacteria</taxon>
        <taxon>Bacillati</taxon>
        <taxon>Bacillota</taxon>
        <taxon>Bacilli</taxon>
        <taxon>Bacillales</taxon>
        <taxon>Bacillaceae</taxon>
        <taxon>Oceanobacillus</taxon>
    </lineage>
</organism>
<comment type="caution">
    <text evidence="13">The sequence shown here is derived from an EMBL/GenBank/DDBJ whole genome shotgun (WGS) entry which is preliminary data.</text>
</comment>